<name>A0AAE1AZ71_9GAST</name>
<dbReference type="EMBL" id="JAWDGP010000872">
    <property type="protein sequence ID" value="KAK3796567.1"/>
    <property type="molecule type" value="Genomic_DNA"/>
</dbReference>
<reference evidence="1" key="1">
    <citation type="journal article" date="2023" name="G3 (Bethesda)">
        <title>A reference genome for the long-term kleptoplast-retaining sea slug Elysia crispata morphotype clarki.</title>
        <authorList>
            <person name="Eastman K.E."/>
            <person name="Pendleton A.L."/>
            <person name="Shaikh M.A."/>
            <person name="Suttiyut T."/>
            <person name="Ogas R."/>
            <person name="Tomko P."/>
            <person name="Gavelis G."/>
            <person name="Widhalm J.R."/>
            <person name="Wisecaver J.H."/>
        </authorList>
    </citation>
    <scope>NUCLEOTIDE SEQUENCE</scope>
    <source>
        <strain evidence="1">ECLA1</strain>
    </source>
</reference>
<gene>
    <name evidence="1" type="ORF">RRG08_057818</name>
</gene>
<dbReference type="Proteomes" id="UP001283361">
    <property type="component" value="Unassembled WGS sequence"/>
</dbReference>
<evidence type="ECO:0000313" key="2">
    <source>
        <dbReference type="Proteomes" id="UP001283361"/>
    </source>
</evidence>
<protein>
    <submittedName>
        <fullName evidence="1">Uncharacterized protein</fullName>
    </submittedName>
</protein>
<proteinExistence type="predicted"/>
<dbReference type="AlphaFoldDB" id="A0AAE1AZ71"/>
<organism evidence="1 2">
    <name type="scientific">Elysia crispata</name>
    <name type="common">lettuce slug</name>
    <dbReference type="NCBI Taxonomy" id="231223"/>
    <lineage>
        <taxon>Eukaryota</taxon>
        <taxon>Metazoa</taxon>
        <taxon>Spiralia</taxon>
        <taxon>Lophotrochozoa</taxon>
        <taxon>Mollusca</taxon>
        <taxon>Gastropoda</taxon>
        <taxon>Heterobranchia</taxon>
        <taxon>Euthyneura</taxon>
        <taxon>Panpulmonata</taxon>
        <taxon>Sacoglossa</taxon>
        <taxon>Placobranchoidea</taxon>
        <taxon>Plakobranchidae</taxon>
        <taxon>Elysia</taxon>
    </lineage>
</organism>
<keyword evidence="2" id="KW-1185">Reference proteome</keyword>
<evidence type="ECO:0000313" key="1">
    <source>
        <dbReference type="EMBL" id="KAK3796567.1"/>
    </source>
</evidence>
<comment type="caution">
    <text evidence="1">The sequence shown here is derived from an EMBL/GenBank/DDBJ whole genome shotgun (WGS) entry which is preliminary data.</text>
</comment>
<accession>A0AAE1AZ71</accession>
<sequence length="69" mass="7663">MSVSQPRIKFLNVCVCCIANAVEKRQLQNMELTIIDRRQSATNTAPPILILDLAPVHKCPPLSTMMLAD</sequence>